<dbReference type="Proteomes" id="UP000594834">
    <property type="component" value="Chromosome"/>
</dbReference>
<reference evidence="2 4" key="1">
    <citation type="submission" date="2016-05" db="EMBL/GenBank/DDBJ databases">
        <title>Draft genome sequence of Moraxella nonliquefaciens CCUG 348T.</title>
        <authorList>
            <person name="Salva-Serra F."/>
            <person name="Engstrom-Jakobsson H."/>
            <person name="Thorell K."/>
            <person name="Gonzales-Siles L."/>
            <person name="Karlsson R."/>
            <person name="Boulund F."/>
            <person name="Engstrand L."/>
            <person name="Kristiansson E."/>
            <person name="Moore E."/>
        </authorList>
    </citation>
    <scope>NUCLEOTIDE SEQUENCE [LARGE SCALE GENOMIC DNA]</scope>
    <source>
        <strain evidence="2 4">CCUG 348</strain>
    </source>
</reference>
<gene>
    <name evidence="2" type="ORF">A7456_10750</name>
    <name evidence="3" type="ORF">I6G26_05660</name>
</gene>
<evidence type="ECO:0000313" key="5">
    <source>
        <dbReference type="Proteomes" id="UP000594834"/>
    </source>
</evidence>
<evidence type="ECO:0008006" key="6">
    <source>
        <dbReference type="Google" id="ProtNLM"/>
    </source>
</evidence>
<dbReference type="STRING" id="478.A7456_10750"/>
<keyword evidence="5" id="KW-1185">Reference proteome</keyword>
<reference evidence="3 5" key="2">
    <citation type="submission" date="2020-12" db="EMBL/GenBank/DDBJ databases">
        <title>FDA dAtabase for Regulatory Grade micrObial Sequences (FDA-ARGOS): Supporting development and validation of Infectious Disease Dx tests.</title>
        <authorList>
            <person name="Sproer C."/>
            <person name="Gronow S."/>
            <person name="Severitt S."/>
            <person name="Schroder I."/>
            <person name="Tallon L."/>
            <person name="Sadzewicz L."/>
            <person name="Zhao X."/>
            <person name="Boylan J."/>
            <person name="Ott S."/>
            <person name="Bowen H."/>
            <person name="Vavikolanu K."/>
            <person name="Mehta A."/>
            <person name="Aluvathingal J."/>
            <person name="Nadendla S."/>
            <person name="Lowell S."/>
            <person name="Myers T."/>
            <person name="Yan Y."/>
            <person name="Sichtig H."/>
        </authorList>
    </citation>
    <scope>NUCLEOTIDE SEQUENCE [LARGE SCALE GENOMIC DNA]</scope>
    <source>
        <strain evidence="3 5">FDAARGOS_869</strain>
    </source>
</reference>
<accession>A0A1B8QK49</accession>
<keyword evidence="1" id="KW-0732">Signal</keyword>
<dbReference type="RefSeq" id="WP_067009050.1">
    <property type="nucleotide sequence ID" value="NZ_CP065728.1"/>
</dbReference>
<sequence length="189" mass="21408">MTYNLILKNLIALLASLSVCGCVIAEMVGTKTEMILGLGSNLPENYQGVVIFENTPELKRIFKQNTKYITWGIKSDSINANSLPKELNLKYATININPDIYYNSLIAEKDRLRNNYAQSLPPSAWRTHTIYPKQLLDKGTSMPIWDTRYDKVADDQKAKSRVTVTLYIDSNGKVSQNIERTLVLSDSVW</sequence>
<organism evidence="2 4">
    <name type="scientific">Moraxella nonliquefaciens</name>
    <dbReference type="NCBI Taxonomy" id="478"/>
    <lineage>
        <taxon>Bacteria</taxon>
        <taxon>Pseudomonadati</taxon>
        <taxon>Pseudomonadota</taxon>
        <taxon>Gammaproteobacteria</taxon>
        <taxon>Moraxellales</taxon>
        <taxon>Moraxellaceae</taxon>
        <taxon>Moraxella</taxon>
    </lineage>
</organism>
<dbReference type="AlphaFoldDB" id="A0A1B8QK49"/>
<proteinExistence type="predicted"/>
<protein>
    <recommendedName>
        <fullName evidence="6">Type VI secretion system-associated lipoprotein</fullName>
    </recommendedName>
</protein>
<name>A0A1B8QK49_MORNO</name>
<dbReference type="EMBL" id="CP065728">
    <property type="protein sequence ID" value="QPT45461.1"/>
    <property type="molecule type" value="Genomic_DNA"/>
</dbReference>
<evidence type="ECO:0000313" key="2">
    <source>
        <dbReference type="EMBL" id="OBX83886.1"/>
    </source>
</evidence>
<feature type="chain" id="PRO_5008612448" description="Type VI secretion system-associated lipoprotein" evidence="1">
    <location>
        <begin position="26"/>
        <end position="189"/>
    </location>
</feature>
<evidence type="ECO:0000256" key="1">
    <source>
        <dbReference type="SAM" id="SignalP"/>
    </source>
</evidence>
<dbReference type="Proteomes" id="UP000092575">
    <property type="component" value="Unassembled WGS sequence"/>
</dbReference>
<evidence type="ECO:0000313" key="4">
    <source>
        <dbReference type="Proteomes" id="UP000092575"/>
    </source>
</evidence>
<feature type="signal peptide" evidence="1">
    <location>
        <begin position="1"/>
        <end position="25"/>
    </location>
</feature>
<evidence type="ECO:0000313" key="3">
    <source>
        <dbReference type="EMBL" id="QPT45461.1"/>
    </source>
</evidence>
<dbReference type="EMBL" id="LXTW01000024">
    <property type="protein sequence ID" value="OBX83886.1"/>
    <property type="molecule type" value="Genomic_DNA"/>
</dbReference>